<evidence type="ECO:0000313" key="2">
    <source>
        <dbReference type="Proteomes" id="UP000594638"/>
    </source>
</evidence>
<sequence>MADAQNPDEELQKALDWACGNGAGCSKIQKFEAQWCNLLLQCCCNFNCSKSES</sequence>
<comment type="caution">
    <text evidence="1">The sequence shown here is derived from an EMBL/GenBank/DDBJ whole genome shotgun (WGS) entry which is preliminary data.</text>
</comment>
<accession>A0A8S0SK02</accession>
<dbReference type="Proteomes" id="UP000594638">
    <property type="component" value="Unassembled WGS sequence"/>
</dbReference>
<proteinExistence type="predicted"/>
<gene>
    <name evidence="1" type="ORF">OLEA9_A084133</name>
</gene>
<reference evidence="1 2" key="1">
    <citation type="submission" date="2019-12" db="EMBL/GenBank/DDBJ databases">
        <authorList>
            <person name="Alioto T."/>
            <person name="Alioto T."/>
            <person name="Gomez Garrido J."/>
        </authorList>
    </citation>
    <scope>NUCLEOTIDE SEQUENCE [LARGE SCALE GENOMIC DNA]</scope>
</reference>
<dbReference type="EMBL" id="CACTIH010005433">
    <property type="protein sequence ID" value="CAA2992186.1"/>
    <property type="molecule type" value="Genomic_DNA"/>
</dbReference>
<dbReference type="Gramene" id="OE9A084133T1">
    <property type="protein sequence ID" value="OE9A084133C1"/>
    <property type="gene ID" value="OE9A084133"/>
</dbReference>
<name>A0A8S0SK02_OLEEU</name>
<organism evidence="1 2">
    <name type="scientific">Olea europaea subsp. europaea</name>
    <dbReference type="NCBI Taxonomy" id="158383"/>
    <lineage>
        <taxon>Eukaryota</taxon>
        <taxon>Viridiplantae</taxon>
        <taxon>Streptophyta</taxon>
        <taxon>Embryophyta</taxon>
        <taxon>Tracheophyta</taxon>
        <taxon>Spermatophyta</taxon>
        <taxon>Magnoliopsida</taxon>
        <taxon>eudicotyledons</taxon>
        <taxon>Gunneridae</taxon>
        <taxon>Pentapetalae</taxon>
        <taxon>asterids</taxon>
        <taxon>lamiids</taxon>
        <taxon>Lamiales</taxon>
        <taxon>Oleaceae</taxon>
        <taxon>Oleeae</taxon>
        <taxon>Olea</taxon>
    </lineage>
</organism>
<protein>
    <submittedName>
        <fullName evidence="1">Uncharacterized protein</fullName>
    </submittedName>
</protein>
<keyword evidence="2" id="KW-1185">Reference proteome</keyword>
<dbReference type="OrthoDB" id="2019109at2759"/>
<evidence type="ECO:0000313" key="1">
    <source>
        <dbReference type="EMBL" id="CAA2992186.1"/>
    </source>
</evidence>
<dbReference type="AlphaFoldDB" id="A0A8S0SK02"/>